<evidence type="ECO:0000259" key="11">
    <source>
        <dbReference type="SMART" id="SM00845"/>
    </source>
</evidence>
<accession>A0A9W5YGT7</accession>
<dbReference type="GO" id="GO:0050567">
    <property type="term" value="F:glutaminyl-tRNA synthase (glutamine-hydrolyzing) activity"/>
    <property type="evidence" value="ECO:0007669"/>
    <property type="project" value="UniProtKB-UniRule"/>
</dbReference>
<dbReference type="EMBL" id="BRLB01000020">
    <property type="protein sequence ID" value="GKX31674.1"/>
    <property type="molecule type" value="Genomic_DNA"/>
</dbReference>
<keyword evidence="3 10" id="KW-0436">Ligase</keyword>
<comment type="catalytic activity">
    <reaction evidence="8 10">
        <text>L-aspartyl-tRNA(Asn) + L-glutamine + ATP + H2O = L-asparaginyl-tRNA(Asn) + L-glutamate + ADP + phosphate + 2 H(+)</text>
        <dbReference type="Rhea" id="RHEA:14513"/>
        <dbReference type="Rhea" id="RHEA-COMP:9674"/>
        <dbReference type="Rhea" id="RHEA-COMP:9677"/>
        <dbReference type="ChEBI" id="CHEBI:15377"/>
        <dbReference type="ChEBI" id="CHEBI:15378"/>
        <dbReference type="ChEBI" id="CHEBI:29985"/>
        <dbReference type="ChEBI" id="CHEBI:30616"/>
        <dbReference type="ChEBI" id="CHEBI:43474"/>
        <dbReference type="ChEBI" id="CHEBI:58359"/>
        <dbReference type="ChEBI" id="CHEBI:78515"/>
        <dbReference type="ChEBI" id="CHEBI:78516"/>
        <dbReference type="ChEBI" id="CHEBI:456216"/>
    </reaction>
</comment>
<reference evidence="12" key="1">
    <citation type="submission" date="2022-06" db="EMBL/GenBank/DDBJ databases">
        <title>Vallitalea longa sp. nov., an anaerobic bacterium isolated from marine sediment.</title>
        <authorList>
            <person name="Hirano S."/>
            <person name="Terahara T."/>
            <person name="Mori K."/>
            <person name="Hamada M."/>
            <person name="Matsumoto R."/>
            <person name="Kobayashi T."/>
        </authorList>
    </citation>
    <scope>NUCLEOTIDE SEQUENCE</scope>
    <source>
        <strain evidence="12">SH18-1</strain>
    </source>
</reference>
<dbReference type="Gene3D" id="1.10.150.380">
    <property type="entry name" value="GatB domain, N-terminal subdomain"/>
    <property type="match status" value="1"/>
</dbReference>
<dbReference type="AlphaFoldDB" id="A0A9W5YGT7"/>
<dbReference type="InterPro" id="IPR004413">
    <property type="entry name" value="GatB"/>
</dbReference>
<dbReference type="NCBIfam" id="NF004012">
    <property type="entry name" value="PRK05477.1-2"/>
    <property type="match status" value="1"/>
</dbReference>
<dbReference type="InterPro" id="IPR017959">
    <property type="entry name" value="Asn/Gln-tRNA_amidoTrfase_suB/E"/>
</dbReference>
<comment type="caution">
    <text evidence="12">The sequence shown here is derived from an EMBL/GenBank/DDBJ whole genome shotgun (WGS) entry which is preliminary data.</text>
</comment>
<gene>
    <name evidence="10" type="primary">gatB</name>
    <name evidence="12" type="ORF">SH1V18_41540</name>
</gene>
<evidence type="ECO:0000256" key="3">
    <source>
        <dbReference type="ARBA" id="ARBA00022598"/>
    </source>
</evidence>
<dbReference type="RefSeq" id="WP_281818938.1">
    <property type="nucleotide sequence ID" value="NZ_BRLB01000020.1"/>
</dbReference>
<dbReference type="InterPro" id="IPR006075">
    <property type="entry name" value="Asn/Gln-tRNA_Trfase_suB/E_cat"/>
</dbReference>
<dbReference type="InterPro" id="IPR017958">
    <property type="entry name" value="Gln-tRNA_amidoTrfase_suB_CS"/>
</dbReference>
<dbReference type="NCBIfam" id="NF004014">
    <property type="entry name" value="PRK05477.1-4"/>
    <property type="match status" value="1"/>
</dbReference>
<evidence type="ECO:0000256" key="4">
    <source>
        <dbReference type="ARBA" id="ARBA00022741"/>
    </source>
</evidence>
<proteinExistence type="inferred from homology"/>
<evidence type="ECO:0000256" key="5">
    <source>
        <dbReference type="ARBA" id="ARBA00022840"/>
    </source>
</evidence>
<dbReference type="SUPFAM" id="SSF55931">
    <property type="entry name" value="Glutamine synthetase/guanido kinase"/>
    <property type="match status" value="1"/>
</dbReference>
<keyword evidence="6 10" id="KW-0648">Protein biosynthesis</keyword>
<dbReference type="Proteomes" id="UP001144256">
    <property type="component" value="Unassembled WGS sequence"/>
</dbReference>
<comment type="similarity">
    <text evidence="1 10">Belongs to the GatB/GatE family. GatB subfamily.</text>
</comment>
<organism evidence="12 13">
    <name type="scientific">Vallitalea longa</name>
    <dbReference type="NCBI Taxonomy" id="2936439"/>
    <lineage>
        <taxon>Bacteria</taxon>
        <taxon>Bacillati</taxon>
        <taxon>Bacillota</taxon>
        <taxon>Clostridia</taxon>
        <taxon>Lachnospirales</taxon>
        <taxon>Vallitaleaceae</taxon>
        <taxon>Vallitalea</taxon>
    </lineage>
</organism>
<dbReference type="HAMAP" id="MF_00121">
    <property type="entry name" value="GatB"/>
    <property type="match status" value="1"/>
</dbReference>
<dbReference type="InterPro" id="IPR014746">
    <property type="entry name" value="Gln_synth/guanido_kin_cat_dom"/>
</dbReference>
<dbReference type="Gene3D" id="1.10.10.410">
    <property type="match status" value="1"/>
</dbReference>
<dbReference type="PANTHER" id="PTHR11659">
    <property type="entry name" value="GLUTAMYL-TRNA GLN AMIDOTRANSFERASE SUBUNIT B MITOCHONDRIAL AND PROKARYOTIC PET112-RELATED"/>
    <property type="match status" value="1"/>
</dbReference>
<comment type="function">
    <text evidence="7 10">Allows the formation of correctly charged Asn-tRNA(Asn) or Gln-tRNA(Gln) through the transamidation of misacylated Asp-tRNA(Asn) or Glu-tRNA(Gln) in organisms which lack either or both of asparaginyl-tRNA or glutaminyl-tRNA synthetases. The reaction takes place in the presence of glutamine and ATP through an activated phospho-Asp-tRNA(Asn) or phospho-Glu-tRNA(Gln).</text>
</comment>
<dbReference type="SMART" id="SM00845">
    <property type="entry name" value="GatB_Yqey"/>
    <property type="match status" value="1"/>
</dbReference>
<dbReference type="FunFam" id="1.10.10.410:FF:000001">
    <property type="entry name" value="Aspartyl/glutamyl-tRNA(Asn/Gln) amidotransferase subunit B"/>
    <property type="match status" value="1"/>
</dbReference>
<keyword evidence="4 10" id="KW-0547">Nucleotide-binding</keyword>
<dbReference type="PANTHER" id="PTHR11659:SF0">
    <property type="entry name" value="GLUTAMYL-TRNA(GLN) AMIDOTRANSFERASE SUBUNIT B, MITOCHONDRIAL"/>
    <property type="match status" value="1"/>
</dbReference>
<keyword evidence="13" id="KW-1185">Reference proteome</keyword>
<name>A0A9W5YGT7_9FIRM</name>
<evidence type="ECO:0000313" key="12">
    <source>
        <dbReference type="EMBL" id="GKX31674.1"/>
    </source>
</evidence>
<dbReference type="InterPro" id="IPR003789">
    <property type="entry name" value="Asn/Gln_tRNA_amidoTrase-B-like"/>
</dbReference>
<evidence type="ECO:0000256" key="1">
    <source>
        <dbReference type="ARBA" id="ARBA00005306"/>
    </source>
</evidence>
<feature type="domain" description="Asn/Gln amidotransferase" evidence="11">
    <location>
        <begin position="329"/>
        <end position="476"/>
    </location>
</feature>
<evidence type="ECO:0000256" key="10">
    <source>
        <dbReference type="HAMAP-Rule" id="MF_00121"/>
    </source>
</evidence>
<dbReference type="NCBIfam" id="TIGR00133">
    <property type="entry name" value="gatB"/>
    <property type="match status" value="1"/>
</dbReference>
<evidence type="ECO:0000256" key="2">
    <source>
        <dbReference type="ARBA" id="ARBA00011123"/>
    </source>
</evidence>
<dbReference type="EC" id="6.3.5.-" evidence="10"/>
<evidence type="ECO:0000256" key="7">
    <source>
        <dbReference type="ARBA" id="ARBA00024799"/>
    </source>
</evidence>
<keyword evidence="5 10" id="KW-0067">ATP-binding</keyword>
<evidence type="ECO:0000256" key="8">
    <source>
        <dbReference type="ARBA" id="ARBA00047380"/>
    </source>
</evidence>
<dbReference type="GO" id="GO:0006412">
    <property type="term" value="P:translation"/>
    <property type="evidence" value="ECO:0007669"/>
    <property type="project" value="UniProtKB-UniRule"/>
</dbReference>
<comment type="catalytic activity">
    <reaction evidence="9 10">
        <text>L-glutamyl-tRNA(Gln) + L-glutamine + ATP + H2O = L-glutaminyl-tRNA(Gln) + L-glutamate + ADP + phosphate + H(+)</text>
        <dbReference type="Rhea" id="RHEA:17521"/>
        <dbReference type="Rhea" id="RHEA-COMP:9681"/>
        <dbReference type="Rhea" id="RHEA-COMP:9684"/>
        <dbReference type="ChEBI" id="CHEBI:15377"/>
        <dbReference type="ChEBI" id="CHEBI:15378"/>
        <dbReference type="ChEBI" id="CHEBI:29985"/>
        <dbReference type="ChEBI" id="CHEBI:30616"/>
        <dbReference type="ChEBI" id="CHEBI:43474"/>
        <dbReference type="ChEBI" id="CHEBI:58359"/>
        <dbReference type="ChEBI" id="CHEBI:78520"/>
        <dbReference type="ChEBI" id="CHEBI:78521"/>
        <dbReference type="ChEBI" id="CHEBI:456216"/>
    </reaction>
</comment>
<protein>
    <recommendedName>
        <fullName evidence="10">Aspartyl/glutamyl-tRNA(Asn/Gln) amidotransferase subunit B</fullName>
        <shortName evidence="10">Asp/Glu-ADT subunit B</shortName>
        <ecNumber evidence="10">6.3.5.-</ecNumber>
    </recommendedName>
</protein>
<evidence type="ECO:0000256" key="6">
    <source>
        <dbReference type="ARBA" id="ARBA00022917"/>
    </source>
</evidence>
<dbReference type="GO" id="GO:0005524">
    <property type="term" value="F:ATP binding"/>
    <property type="evidence" value="ECO:0007669"/>
    <property type="project" value="UniProtKB-KW"/>
</dbReference>
<dbReference type="InterPro" id="IPR023168">
    <property type="entry name" value="GatB_Yqey_C_2"/>
</dbReference>
<evidence type="ECO:0000256" key="9">
    <source>
        <dbReference type="ARBA" id="ARBA00047913"/>
    </source>
</evidence>
<dbReference type="InterPro" id="IPR018027">
    <property type="entry name" value="Asn/Gln_amidotransferase"/>
</dbReference>
<sequence>MSYQDYEVVIGLEVHSELKTKTKIFCSCSTEFGGEPNTHCCPICTGMPGTLPVLNEKVVEYGIKAGLAMNCNINEFSKLDRKNYFYPDLPKAYQVSQYDLPLCYEGEIEIEVNGEMKKIRITRIHIEEDAGKLIHESGEGSVIDYNRCGVPLIEIVTEPDFRSSEDVRIFLEKLRTILLYADVSDCKMNEGSLRCDINLSIRKKGDSKLGTRTEMKNMNSFNNAVKAIQYEAKRQIRLLENNEKVTQETRRWDESKGITISMRSKEEAHDYRYFPEPDLMPIITSKDKIEEIRSSLPEMPDIRLKRYIDEYKITEYDARLIAASRNMADYFEEAVKGAANKKSVANWIITEIFSRLDEEQKEQAKIPFSPSILTELVNLIEDGTISNSIGKKVFGECWETGKRPNDIVEEKGLKQISDDGQLESLVNEIIKNNEKAVNDYLNGKQAAIGALVGQMMKATKGKANPKKVNQLLRDAIDKLNN</sequence>
<dbReference type="PROSITE" id="PS01234">
    <property type="entry name" value="GATB"/>
    <property type="match status" value="1"/>
</dbReference>
<dbReference type="Pfam" id="PF02934">
    <property type="entry name" value="GatB_N"/>
    <property type="match status" value="1"/>
</dbReference>
<dbReference type="Pfam" id="PF02637">
    <property type="entry name" value="GatB_Yqey"/>
    <property type="match status" value="1"/>
</dbReference>
<dbReference type="GO" id="GO:0070681">
    <property type="term" value="P:glutaminyl-tRNAGln biosynthesis via transamidation"/>
    <property type="evidence" value="ECO:0007669"/>
    <property type="project" value="TreeGrafter"/>
</dbReference>
<evidence type="ECO:0000313" key="13">
    <source>
        <dbReference type="Proteomes" id="UP001144256"/>
    </source>
</evidence>
<comment type="subunit">
    <text evidence="2 10">Heterotrimer of A, B and C subunits.</text>
</comment>
<dbReference type="InterPro" id="IPR042114">
    <property type="entry name" value="GatB_C_1"/>
</dbReference>
<dbReference type="SUPFAM" id="SSF89095">
    <property type="entry name" value="GatB/YqeY motif"/>
    <property type="match status" value="1"/>
</dbReference>